<evidence type="ECO:0000259" key="2">
    <source>
        <dbReference type="Pfam" id="PF01909"/>
    </source>
</evidence>
<dbReference type="CDD" id="cd05403">
    <property type="entry name" value="NT_KNTase_like"/>
    <property type="match status" value="1"/>
</dbReference>
<dbReference type="InterPro" id="IPR043519">
    <property type="entry name" value="NT_sf"/>
</dbReference>
<dbReference type="PATRIC" id="fig|1461583.4.peg.798"/>
<dbReference type="Gene3D" id="3.30.460.10">
    <property type="entry name" value="Beta Polymerase, domain 2"/>
    <property type="match status" value="1"/>
</dbReference>
<name>A0A078M9A1_9BACL</name>
<protein>
    <recommendedName>
        <fullName evidence="5">Streptomycin 3''-adenylyltransferase</fullName>
    </recommendedName>
</protein>
<dbReference type="EMBL" id="LN483074">
    <property type="protein sequence ID" value="CEA01236.1"/>
    <property type="molecule type" value="Genomic_DNA"/>
</dbReference>
<evidence type="ECO:0000313" key="4">
    <source>
        <dbReference type="EMBL" id="CEA01236.1"/>
    </source>
</evidence>
<keyword evidence="1" id="KW-0808">Transferase</keyword>
<dbReference type="Pfam" id="PF13427">
    <property type="entry name" value="AadA_C"/>
    <property type="match status" value="1"/>
</dbReference>
<evidence type="ECO:0000259" key="3">
    <source>
        <dbReference type="Pfam" id="PF13427"/>
    </source>
</evidence>
<feature type="domain" description="Adenylyltransferase AadA C-terminal" evidence="3">
    <location>
        <begin position="169"/>
        <end position="221"/>
    </location>
</feature>
<organism evidence="4">
    <name type="scientific">Metalysinibacillus saudimassiliensis</name>
    <dbReference type="NCBI Taxonomy" id="1461583"/>
    <lineage>
        <taxon>Bacteria</taxon>
        <taxon>Bacillati</taxon>
        <taxon>Bacillota</taxon>
        <taxon>Bacilli</taxon>
        <taxon>Bacillales</taxon>
        <taxon>Caryophanaceae</taxon>
        <taxon>Metalysinibacillus</taxon>
    </lineage>
</organism>
<dbReference type="AlphaFoldDB" id="A0A078M9A1"/>
<dbReference type="HOGENOM" id="CLU_082941_1_0_9"/>
<feature type="domain" description="Polymerase nucleotidyl transferase" evidence="2">
    <location>
        <begin position="21"/>
        <end position="66"/>
    </location>
</feature>
<reference evidence="4" key="1">
    <citation type="submission" date="2014-07" db="EMBL/GenBank/DDBJ databases">
        <authorList>
            <person name="Urmite Genomes Urmite Genomes"/>
        </authorList>
    </citation>
    <scope>NUCLEOTIDE SEQUENCE</scope>
    <source>
        <strain evidence="4">13S34_air</strain>
    </source>
</reference>
<dbReference type="GO" id="GO:0016779">
    <property type="term" value="F:nucleotidyltransferase activity"/>
    <property type="evidence" value="ECO:0007669"/>
    <property type="project" value="InterPro"/>
</dbReference>
<evidence type="ECO:0000256" key="1">
    <source>
        <dbReference type="ARBA" id="ARBA00022679"/>
    </source>
</evidence>
<dbReference type="InterPro" id="IPR002934">
    <property type="entry name" value="Polymerase_NTP_transf_dom"/>
</dbReference>
<dbReference type="InterPro" id="IPR025184">
    <property type="entry name" value="AadA_C"/>
</dbReference>
<sequence>MKEPLDLFLMRYVDEITAMLGEKVYGMYVYGSIALEAFDEAHSDIDIVVVVKHDITKPQAKQLAKLHKRLAREERYGNRLDGMFITLEQLGRDEACYYTYEGTVKFGKWDTNAITWWLLKHKGVTLYGPFAQSLPLEVEWSHVQATLQYNLHSYWATKTRKPFAFWRTEDVVFAVTTMARIYASYVKQEIVSKKEALQWLAQHARTEWQPLFVEVEDKLQGGKLPFARCARMRLCRNFMKQALKGATNDQSLIVL</sequence>
<evidence type="ECO:0008006" key="5">
    <source>
        <dbReference type="Google" id="ProtNLM"/>
    </source>
</evidence>
<proteinExistence type="predicted"/>
<gene>
    <name evidence="4" type="ORF">BN1050_00835</name>
</gene>
<dbReference type="SUPFAM" id="SSF81301">
    <property type="entry name" value="Nucleotidyltransferase"/>
    <property type="match status" value="1"/>
</dbReference>
<dbReference type="Pfam" id="PF01909">
    <property type="entry name" value="NTP_transf_2"/>
    <property type="match status" value="1"/>
</dbReference>
<accession>A0A078M9A1</accession>